<feature type="domain" description="NB-ARC" evidence="3">
    <location>
        <begin position="57"/>
        <end position="147"/>
    </location>
</feature>
<dbReference type="PANTHER" id="PTHR11017">
    <property type="entry name" value="LEUCINE-RICH REPEAT-CONTAINING PROTEIN"/>
    <property type="match status" value="1"/>
</dbReference>
<dbReference type="InterPro" id="IPR036390">
    <property type="entry name" value="WH_DNA-bd_sf"/>
</dbReference>
<keyword evidence="2" id="KW-0677">Repeat</keyword>
<name>A0A498J534_MALDO</name>
<dbReference type="AlphaFoldDB" id="A0A498J534"/>
<reference evidence="5 6" key="1">
    <citation type="submission" date="2018-10" db="EMBL/GenBank/DDBJ databases">
        <title>A high-quality apple genome assembly.</title>
        <authorList>
            <person name="Hu J."/>
        </authorList>
    </citation>
    <scope>NUCLEOTIDE SEQUENCE [LARGE SCALE GENOMIC DNA]</scope>
    <source>
        <strain evidence="6">cv. HFTH1</strain>
        <tissue evidence="5">Young leaf</tissue>
    </source>
</reference>
<dbReference type="InterPro" id="IPR032675">
    <property type="entry name" value="LRR_dom_sf"/>
</dbReference>
<dbReference type="InterPro" id="IPR042197">
    <property type="entry name" value="Apaf_helical"/>
</dbReference>
<protein>
    <submittedName>
        <fullName evidence="5">Uncharacterized protein</fullName>
    </submittedName>
</protein>
<evidence type="ECO:0000259" key="4">
    <source>
        <dbReference type="Pfam" id="PF23282"/>
    </source>
</evidence>
<dbReference type="Gene3D" id="3.40.50.300">
    <property type="entry name" value="P-loop containing nucleotide triphosphate hydrolases"/>
    <property type="match status" value="1"/>
</dbReference>
<dbReference type="Pfam" id="PF23282">
    <property type="entry name" value="WHD_ROQ1"/>
    <property type="match status" value="1"/>
</dbReference>
<dbReference type="EMBL" id="RDQH01000335">
    <property type="protein sequence ID" value="RXH90728.1"/>
    <property type="molecule type" value="Genomic_DNA"/>
</dbReference>
<dbReference type="PANTHER" id="PTHR11017:SF305">
    <property type="entry name" value="TMV RESISTANCE PROTEIN N-LIKE"/>
    <property type="match status" value="1"/>
</dbReference>
<proteinExistence type="predicted"/>
<feature type="domain" description="Disease resistance protein Roq1-like winged-helix" evidence="4">
    <location>
        <begin position="216"/>
        <end position="286"/>
    </location>
</feature>
<comment type="caution">
    <text evidence="5">The sequence shown here is derived from an EMBL/GenBank/DDBJ whole genome shotgun (WGS) entry which is preliminary data.</text>
</comment>
<dbReference type="SUPFAM" id="SSF46785">
    <property type="entry name" value="Winged helix' DNA-binding domain"/>
    <property type="match status" value="1"/>
</dbReference>
<evidence type="ECO:0000313" key="6">
    <source>
        <dbReference type="Proteomes" id="UP000290289"/>
    </source>
</evidence>
<evidence type="ECO:0000259" key="3">
    <source>
        <dbReference type="Pfam" id="PF00931"/>
    </source>
</evidence>
<gene>
    <name evidence="5" type="ORF">DVH24_035492</name>
</gene>
<dbReference type="GO" id="GO:0043531">
    <property type="term" value="F:ADP binding"/>
    <property type="evidence" value="ECO:0007669"/>
    <property type="project" value="InterPro"/>
</dbReference>
<dbReference type="Gene3D" id="1.10.8.430">
    <property type="entry name" value="Helical domain of apoptotic protease-activating factors"/>
    <property type="match status" value="1"/>
</dbReference>
<keyword evidence="1" id="KW-0433">Leucine-rich repeat</keyword>
<evidence type="ECO:0000313" key="5">
    <source>
        <dbReference type="EMBL" id="RXH90728.1"/>
    </source>
</evidence>
<dbReference type="PRINTS" id="PR00364">
    <property type="entry name" value="DISEASERSIST"/>
</dbReference>
<organism evidence="5 6">
    <name type="scientific">Malus domestica</name>
    <name type="common">Apple</name>
    <name type="synonym">Pyrus malus</name>
    <dbReference type="NCBI Taxonomy" id="3750"/>
    <lineage>
        <taxon>Eukaryota</taxon>
        <taxon>Viridiplantae</taxon>
        <taxon>Streptophyta</taxon>
        <taxon>Embryophyta</taxon>
        <taxon>Tracheophyta</taxon>
        <taxon>Spermatophyta</taxon>
        <taxon>Magnoliopsida</taxon>
        <taxon>eudicotyledons</taxon>
        <taxon>Gunneridae</taxon>
        <taxon>Pentapetalae</taxon>
        <taxon>rosids</taxon>
        <taxon>fabids</taxon>
        <taxon>Rosales</taxon>
        <taxon>Rosaceae</taxon>
        <taxon>Amygdaloideae</taxon>
        <taxon>Maleae</taxon>
        <taxon>Malus</taxon>
    </lineage>
</organism>
<dbReference type="GO" id="GO:0006952">
    <property type="term" value="P:defense response"/>
    <property type="evidence" value="ECO:0007669"/>
    <property type="project" value="InterPro"/>
</dbReference>
<dbReference type="Proteomes" id="UP000290289">
    <property type="component" value="Chromosome 9"/>
</dbReference>
<dbReference type="SUPFAM" id="SSF52058">
    <property type="entry name" value="L domain-like"/>
    <property type="match status" value="1"/>
</dbReference>
<dbReference type="InterPro" id="IPR058192">
    <property type="entry name" value="WHD_ROQ1-like"/>
</dbReference>
<keyword evidence="6" id="KW-1185">Reference proteome</keyword>
<dbReference type="InterPro" id="IPR027417">
    <property type="entry name" value="P-loop_NTPase"/>
</dbReference>
<dbReference type="InterPro" id="IPR002182">
    <property type="entry name" value="NB-ARC"/>
</dbReference>
<dbReference type="Pfam" id="PF00931">
    <property type="entry name" value="NB-ARC"/>
    <property type="match status" value="1"/>
</dbReference>
<dbReference type="SUPFAM" id="SSF52540">
    <property type="entry name" value="P-loop containing nucleoside triphosphate hydrolases"/>
    <property type="match status" value="1"/>
</dbReference>
<evidence type="ECO:0000256" key="2">
    <source>
        <dbReference type="ARBA" id="ARBA00022737"/>
    </source>
</evidence>
<evidence type="ECO:0000256" key="1">
    <source>
        <dbReference type="ARBA" id="ARBA00022614"/>
    </source>
</evidence>
<dbReference type="Gene3D" id="3.80.10.10">
    <property type="entry name" value="Ribonuclease Inhibitor"/>
    <property type="match status" value="1"/>
</dbReference>
<dbReference type="InterPro" id="IPR044974">
    <property type="entry name" value="Disease_R_plants"/>
</dbReference>
<accession>A0A498J534</accession>
<sequence length="574" mass="65189">MQSRCPEAAYNLTFHGFPRSCFFTDVTSATSPDSPQSVHRFVCLHKKFLFDIPKEIYNKGEGINMIQRSVRGRKVLIVFYGLNDLDQFNAILGMRESFYPGSKIIITTRLHENISKARDQVSATFKVKGLDSHASLELFCWHAFKQDYHVQGYECYIVSVIEHCGGNPLAIQVLGSSLFGKTLEAWKSAVQNLSLITGDPRIQNILKISFSSLSDHDKRLFLHIACFFIGKDMNFTATVLDSCDFSTRFGIQNLVDKCLVEFGLVDKLFMHPLLQDMGMGIIRKESPKDLGKRGRVWQEDAFNILRKLTGTETIKGLLLNLSSEKRSDFSRQIWRNIFYSEPMNNSKPTLTPSSDELAFKAETYSKMHNLEFLLLNNVKINGDYGDFPKKLVWLSWRGFPLDSIPANFCLEYLVALELHNSRLQHLWEGTRFLLRLRFLNLCHLHDLETTPDLSGFPNLETLILEDCIKLVEVRASIAPLDKLLVLKLSDCKSIIKFPTTSMISLRCLNICRCSELCPPVQPLQTSYTVQPNHFNQSGQGVISILPHSLCSLSLADCNLSDIPWTCDPPTNLLP</sequence>